<protein>
    <recommendedName>
        <fullName evidence="3">4Fe-4S Wbl-type domain-containing protein</fullName>
    </recommendedName>
</protein>
<dbReference type="Proteomes" id="UP001209681">
    <property type="component" value="Unassembled WGS sequence"/>
</dbReference>
<evidence type="ECO:0000313" key="1">
    <source>
        <dbReference type="EMBL" id="MCW7752410.1"/>
    </source>
</evidence>
<name>A0ABT3N4M4_9BACT</name>
<proteinExistence type="predicted"/>
<accession>A0ABT3N4M4</accession>
<evidence type="ECO:0000313" key="2">
    <source>
        <dbReference type="Proteomes" id="UP001209681"/>
    </source>
</evidence>
<organism evidence="1 2">
    <name type="scientific">Desulfobotulus pelophilus</name>
    <dbReference type="NCBI Taxonomy" id="2823377"/>
    <lineage>
        <taxon>Bacteria</taxon>
        <taxon>Pseudomonadati</taxon>
        <taxon>Thermodesulfobacteriota</taxon>
        <taxon>Desulfobacteria</taxon>
        <taxon>Desulfobacterales</taxon>
        <taxon>Desulfobacteraceae</taxon>
        <taxon>Desulfobotulus</taxon>
    </lineage>
</organism>
<evidence type="ECO:0008006" key="3">
    <source>
        <dbReference type="Google" id="ProtNLM"/>
    </source>
</evidence>
<sequence>MGRKVIAEGPVKQKACYGCLNRVFPKGPEGLRESPEECLACEEKTACLRAALDGAEGWKAEEEKVNRAYAAGHLGFLGRWSRRKSLNQKKGK</sequence>
<gene>
    <name evidence="1" type="ORF">OOT00_00230</name>
</gene>
<comment type="caution">
    <text evidence="1">The sequence shown here is derived from an EMBL/GenBank/DDBJ whole genome shotgun (WGS) entry which is preliminary data.</text>
</comment>
<dbReference type="RefSeq" id="WP_265423282.1">
    <property type="nucleotide sequence ID" value="NZ_JAPFPW010000001.1"/>
</dbReference>
<reference evidence="1 2" key="1">
    <citation type="submission" date="2022-11" db="EMBL/GenBank/DDBJ databases">
        <title>Desulfobotulus tamanensis H1 sp. nov. - anaerobic, alkaliphilic, sulphate reducing bacterium isolated from terrestrial mud volcano.</title>
        <authorList>
            <person name="Frolova A."/>
            <person name="Merkel A.Y."/>
            <person name="Slobodkin A.I."/>
        </authorList>
    </citation>
    <scope>NUCLEOTIDE SEQUENCE [LARGE SCALE GENOMIC DNA]</scope>
    <source>
        <strain evidence="1 2">H1</strain>
    </source>
</reference>
<keyword evidence="2" id="KW-1185">Reference proteome</keyword>
<dbReference type="EMBL" id="JAPFPW010000001">
    <property type="protein sequence ID" value="MCW7752410.1"/>
    <property type="molecule type" value="Genomic_DNA"/>
</dbReference>